<evidence type="ECO:0000256" key="10">
    <source>
        <dbReference type="PIRSR" id="PIRSR000354-1"/>
    </source>
</evidence>
<keyword evidence="8 10" id="KW-1015">Disulfide bond</keyword>
<dbReference type="SMART" id="SM00231">
    <property type="entry name" value="FA58C"/>
    <property type="match status" value="2"/>
</dbReference>
<dbReference type="FunFam" id="2.60.40.420:FF:000028">
    <property type="entry name" value="Ceruloplasmin"/>
    <property type="match status" value="1"/>
</dbReference>
<feature type="disulfide bond" evidence="10">
    <location>
        <begin position="1039"/>
        <end position="1065"/>
    </location>
</feature>
<dbReference type="Gene3D" id="2.60.40.420">
    <property type="entry name" value="Cupredoxins - blue copper proteins"/>
    <property type="match status" value="5"/>
</dbReference>
<dbReference type="InterPro" id="IPR000421">
    <property type="entry name" value="FA58C"/>
</dbReference>
<reference evidence="14" key="1">
    <citation type="submission" date="2025-08" db="UniProtKB">
        <authorList>
            <consortium name="Ensembl"/>
        </authorList>
    </citation>
    <scope>IDENTIFICATION</scope>
</reference>
<evidence type="ECO:0000256" key="6">
    <source>
        <dbReference type="ARBA" id="ARBA00022737"/>
    </source>
</evidence>
<dbReference type="GO" id="GO:0005507">
    <property type="term" value="F:copper ion binding"/>
    <property type="evidence" value="ECO:0007669"/>
    <property type="project" value="InterPro"/>
</dbReference>
<keyword evidence="4" id="KW-0479">Metal-binding</keyword>
<dbReference type="PANTHER" id="PTHR46806:SF10">
    <property type="entry name" value="COAGULATION FACTOR V"/>
    <property type="match status" value="1"/>
</dbReference>
<feature type="region of interest" description="Disordered" evidence="11">
    <location>
        <begin position="706"/>
        <end position="733"/>
    </location>
</feature>
<keyword evidence="15" id="KW-1185">Reference proteome</keyword>
<comment type="subcellular location">
    <subcellularLocation>
        <location evidence="1">Secreted</location>
    </subcellularLocation>
</comment>
<keyword evidence="3" id="KW-0964">Secreted</keyword>
<name>A0A8C5CBE1_GADMO</name>
<evidence type="ECO:0000259" key="13">
    <source>
        <dbReference type="PROSITE" id="PS50022"/>
    </source>
</evidence>
<dbReference type="GO" id="GO:0038023">
    <property type="term" value="F:signaling receptor activity"/>
    <property type="evidence" value="ECO:0007669"/>
    <property type="project" value="TreeGrafter"/>
</dbReference>
<dbReference type="FunFam" id="2.60.120.260:FF:000002">
    <property type="entry name" value="Coagulation factor VIII"/>
    <property type="match status" value="1"/>
</dbReference>
<evidence type="ECO:0000256" key="1">
    <source>
        <dbReference type="ARBA" id="ARBA00004613"/>
    </source>
</evidence>
<keyword evidence="7" id="KW-0106">Calcium</keyword>
<evidence type="ECO:0000256" key="3">
    <source>
        <dbReference type="ARBA" id="ARBA00022525"/>
    </source>
</evidence>
<evidence type="ECO:0000256" key="11">
    <source>
        <dbReference type="SAM" id="MobiDB-lite"/>
    </source>
</evidence>
<dbReference type="GO" id="GO:0005886">
    <property type="term" value="C:plasma membrane"/>
    <property type="evidence" value="ECO:0007669"/>
    <property type="project" value="TreeGrafter"/>
</dbReference>
<dbReference type="Pfam" id="PF00754">
    <property type="entry name" value="F5_F8_type_C"/>
    <property type="match status" value="2"/>
</dbReference>
<evidence type="ECO:0000256" key="7">
    <source>
        <dbReference type="ARBA" id="ARBA00022837"/>
    </source>
</evidence>
<evidence type="ECO:0000256" key="9">
    <source>
        <dbReference type="ARBA" id="ARBA00023180"/>
    </source>
</evidence>
<dbReference type="SUPFAM" id="SSF49503">
    <property type="entry name" value="Cupredoxins"/>
    <property type="match status" value="6"/>
</dbReference>
<keyword evidence="6" id="KW-0677">Repeat</keyword>
<reference evidence="14" key="2">
    <citation type="submission" date="2025-09" db="UniProtKB">
        <authorList>
            <consortium name="Ensembl"/>
        </authorList>
    </citation>
    <scope>IDENTIFICATION</scope>
</reference>
<keyword evidence="5 12" id="KW-0732">Signal</keyword>
<evidence type="ECO:0000256" key="4">
    <source>
        <dbReference type="ARBA" id="ARBA00022723"/>
    </source>
</evidence>
<protein>
    <submittedName>
        <fullName evidence="14">Coagulation factor V</fullName>
    </submittedName>
</protein>
<dbReference type="GeneTree" id="ENSGT00940000158556"/>
<dbReference type="Ensembl" id="ENSGMOT00000029887.1">
    <property type="protein sequence ID" value="ENSGMOP00000058876.1"/>
    <property type="gene ID" value="ENSGMOG00000034559.1"/>
</dbReference>
<evidence type="ECO:0000256" key="2">
    <source>
        <dbReference type="ARBA" id="ARBA00010609"/>
    </source>
</evidence>
<organism evidence="14 15">
    <name type="scientific">Gadus morhua</name>
    <name type="common">Atlantic cod</name>
    <dbReference type="NCBI Taxonomy" id="8049"/>
    <lineage>
        <taxon>Eukaryota</taxon>
        <taxon>Metazoa</taxon>
        <taxon>Chordata</taxon>
        <taxon>Craniata</taxon>
        <taxon>Vertebrata</taxon>
        <taxon>Euteleostomi</taxon>
        <taxon>Actinopterygii</taxon>
        <taxon>Neopterygii</taxon>
        <taxon>Teleostei</taxon>
        <taxon>Neoteleostei</taxon>
        <taxon>Acanthomorphata</taxon>
        <taxon>Zeiogadaria</taxon>
        <taxon>Gadariae</taxon>
        <taxon>Gadiformes</taxon>
        <taxon>Gadoidei</taxon>
        <taxon>Gadidae</taxon>
        <taxon>Gadus</taxon>
    </lineage>
</organism>
<feature type="disulfide bond" evidence="10">
    <location>
        <begin position="236"/>
        <end position="317"/>
    </location>
</feature>
<feature type="chain" id="PRO_5034169588" evidence="12">
    <location>
        <begin position="28"/>
        <end position="1515"/>
    </location>
</feature>
<dbReference type="PROSITE" id="PS50022">
    <property type="entry name" value="FA58C_3"/>
    <property type="match status" value="2"/>
</dbReference>
<dbReference type="PROSITE" id="PS01285">
    <property type="entry name" value="FA58C_1"/>
    <property type="match status" value="2"/>
</dbReference>
<feature type="domain" description="F5/8 type C" evidence="13">
    <location>
        <begin position="1362"/>
        <end position="1512"/>
    </location>
</feature>
<feature type="disulfide bond" evidence="10">
    <location>
        <begin position="543"/>
        <end position="624"/>
    </location>
</feature>
<dbReference type="GO" id="GO:0005576">
    <property type="term" value="C:extracellular region"/>
    <property type="evidence" value="ECO:0007669"/>
    <property type="project" value="UniProtKB-SubCell"/>
</dbReference>
<dbReference type="InterPro" id="IPR050633">
    <property type="entry name" value="Neuropilin_MCO_CoagFactor"/>
</dbReference>
<dbReference type="PROSITE" id="PS00079">
    <property type="entry name" value="MULTICOPPER_OXIDASE1"/>
    <property type="match status" value="1"/>
</dbReference>
<evidence type="ECO:0000256" key="5">
    <source>
        <dbReference type="ARBA" id="ARBA00022729"/>
    </source>
</evidence>
<feature type="disulfide bond" evidence="10">
    <location>
        <begin position="441"/>
        <end position="467"/>
    </location>
</feature>
<evidence type="ECO:0000313" key="15">
    <source>
        <dbReference type="Proteomes" id="UP000694546"/>
    </source>
</evidence>
<evidence type="ECO:0000256" key="8">
    <source>
        <dbReference type="ARBA" id="ARBA00023157"/>
    </source>
</evidence>
<dbReference type="SUPFAM" id="SSF49785">
    <property type="entry name" value="Galactose-binding domain-like"/>
    <property type="match status" value="2"/>
</dbReference>
<accession>A0A8C5CBE1</accession>
<dbReference type="Proteomes" id="UP000694546">
    <property type="component" value="Chromosome 20"/>
</dbReference>
<dbReference type="CDD" id="cd00057">
    <property type="entry name" value="FA58C"/>
    <property type="match status" value="2"/>
</dbReference>
<dbReference type="InterPro" id="IPR008979">
    <property type="entry name" value="Galactose-bd-like_sf"/>
</dbReference>
<feature type="domain" description="F5/8 type C" evidence="13">
    <location>
        <begin position="1207"/>
        <end position="1357"/>
    </location>
</feature>
<dbReference type="InterPro" id="IPR033138">
    <property type="entry name" value="Cu_oxidase_CS"/>
</dbReference>
<dbReference type="InterPro" id="IPR024715">
    <property type="entry name" value="Factor_5/8-like"/>
</dbReference>
<keyword evidence="9" id="KW-0325">Glycoprotein</keyword>
<dbReference type="Gene3D" id="2.60.120.260">
    <property type="entry name" value="Galactose-binding domain-like"/>
    <property type="match status" value="2"/>
</dbReference>
<comment type="similarity">
    <text evidence="2">Belongs to the multicopper oxidase family.</text>
</comment>
<feature type="signal peptide" evidence="12">
    <location>
        <begin position="1"/>
        <end position="27"/>
    </location>
</feature>
<dbReference type="InterPro" id="IPR011707">
    <property type="entry name" value="Cu-oxidase-like_N"/>
</dbReference>
<dbReference type="PIRSF" id="PIRSF000354">
    <property type="entry name" value="Factors_V_VIII"/>
    <property type="match status" value="1"/>
</dbReference>
<dbReference type="InterPro" id="IPR008972">
    <property type="entry name" value="Cupredoxin"/>
</dbReference>
<proteinExistence type="inferred from homology"/>
<dbReference type="PANTHER" id="PTHR46806">
    <property type="entry name" value="F5/8 TYPE C DOMAIN-CONTAINING PROTEIN"/>
    <property type="match status" value="1"/>
</dbReference>
<feature type="compositionally biased region" description="Polar residues" evidence="11">
    <location>
        <begin position="707"/>
        <end position="721"/>
    </location>
</feature>
<dbReference type="Pfam" id="PF07732">
    <property type="entry name" value="Cu-oxidase_3"/>
    <property type="match status" value="1"/>
</dbReference>
<feature type="disulfide bond" evidence="10">
    <location>
        <begin position="149"/>
        <end position="175"/>
    </location>
</feature>
<evidence type="ECO:0000313" key="14">
    <source>
        <dbReference type="Ensembl" id="ENSGMOP00000058876.1"/>
    </source>
</evidence>
<evidence type="ECO:0000256" key="12">
    <source>
        <dbReference type="SAM" id="SignalP"/>
    </source>
</evidence>
<sequence length="1515" mass="172224">MRLCSWAGPQCFVPFLVLLAVLPRVTADQDNPKERHYYVAAVEIDWNYLGKDSRGYASNPLDFYFCLLGPTLRAQEGETIVVTFRNMADREYSLHPHGIAYGKQSEGAPYFDNTSLKEKEDDVVRPGAEHTYYWEVTSNVAPQKADPACLTYTYVSHLNVVKDYNSGLIGTLLLCKPGSLNEFGEQVHFPQEYVFLFGVFDEKESWFTPAGYSSSNHVMHTINGYAAGSLPDVNICAHSTVSLHLVGMSSEQEVFSVHMNGQVLQHRGHKMSTVGLVSGSATTGSMRAVHPGRWLLSSQTNKHMEAGMHGFVDVRTCKGFEANRRRLTIEQQRHSKEWTYYIAAEEIMWNYAPKMPAYIDELIPFEKLASSKNIQRVYESDLLPTSRLNIYPHGLTIEKSQEGATYPEGGNQTHAVQPGQTHHYEWKVVDEDEPLDTDARCLTYLYHSAVDTPRDIASGLIGPLLICKSQSLNVRNVQLKTDREQHAMFMVFDENKSWYLDDNIQSKCGEETVNKADPDFYKSNVMHTINGYVFESGQLLGLCNGETTSWHLSSVGAQDYIQSATFYGHTFNLNDRTEDILGLYPMTGETIFMNMDNIGVWLLTTLNSQESTKGMRLRFQDMECTMYNESNKEFSLWEPPTLEEIKKEDELKKKQKVEKNKTVEVDIETERLVDELGLRSLKEQSRDSDVEQIDLSLLDYDAVDVENSISGSPAPTSSQWPDTSSEDQSDSLSSEEIVIDLQNHSSNAIETSHLVPRGHNHDEKRQTVPLKIPNEIVRFLGYDAPLPEAQMTSTPKKKPKTNEVNLRQLSQKGRSMKINRREEFKPKPRSGPPVSPLGFNPGISPRGMQPNGPQIQPVSSKEDLINMLGVIGVPRSDWSDYRLNDRDNEATKYYPKTVGKNVRKFFISAEEVEWDYQEKTLQTGRETKFTKVVFREYLDSTFSTPNLRGEMEEHLGILGPLIKAEVGQSIMVVFRNRASRPYSMHPNGVSYTKRTEGLSYEDDSKYWYKYDNEVHPNTSFTYLWAVPERVGPLPGESSCRTWAYYSGVNPERDLHSGLIGPLLVCRKDTLNTKLVDVREFVLLFMTFDESQSWYYEKNSEMMRKKKSPGLGRALDPNLKEKLQFHSINGIIFSLKGLRLYTKQLACWHLINMGSPKDVHTVHFHGQTFTQMNTNSYRQAVYPLLPGGFATLEMWPSKPGLWQLDTEVGAIQQKGMQTLFLVLDNGVSRSPTVSVWGIKPSLNNKGNYNAWSTDKDNSWIQVDFLRPVVISQVATQGAKERLQSQYVVNYTISYSTDRKSWIFFKGDSPSFRKSFLGNKNPSGVEKQILFPPLIGRYVRFHPNHWYKRATVRMEMYGCGLDGCSVPLGMEGGLIKDHLITASSTATSWFGGSWKPSLARLNLRGKVNAWKKADMNQWLQIELTQVKKITGIITQGAKSTGKKMYVVSFALEYSEDGIRWTQYTDDEEHTFIGNMDNNGPVRNNIRPPIFSRFIRVIPTSWKSSIAMRIELLGCDFE</sequence>
<dbReference type="PROSITE" id="PS01286">
    <property type="entry name" value="FA58C_2"/>
    <property type="match status" value="1"/>
</dbReference>